<comment type="cofactor">
    <cofactor evidence="1 9">
        <name>heme</name>
        <dbReference type="ChEBI" id="CHEBI:30413"/>
    </cofactor>
</comment>
<evidence type="ECO:0000256" key="2">
    <source>
        <dbReference type="ARBA" id="ARBA00005179"/>
    </source>
</evidence>
<sequence>MQSGGPTVASVNSISTRRPLPNINQRWFSKSTTSSSDCLKSPKSSISTVKRNLLPKLLIRPTNEITHRLSITIPLSTMYGYTPTSLTDPVILAADESIELGTQVISPGGSLANVFPILKYVPWTWTQRMAKEIRRLTEEMKSIPLEALKKDMVSVQVHYESMISDYEFKANGTASPCLVGEFLEKKQVYGATEEEEETILNVANTVYGAASDTTISATESLFYLLTTHPDVQAKAQAELDNVLLEGGMPRLPTLEDRPSLPYIEAIYREVMRWGPPLPLGLPHATTEDDWYKGYFIPKGTIISPNIWAMTHDENRYPEPMAFKPERFLNDDGTLNQDDRILAYGFGRRVCVGKHVASSTLWLAIACVLACFNLEPKRDADGNVIDIDDKVHEEGLLAHKTPFKCNIEPRSVEWMSLVETLSPKNQDKYN</sequence>
<dbReference type="PANTHER" id="PTHR46300:SF7">
    <property type="entry name" value="P450, PUTATIVE (EUROFUNG)-RELATED"/>
    <property type="match status" value="1"/>
</dbReference>
<comment type="pathway">
    <text evidence="2">Secondary metabolite biosynthesis.</text>
</comment>
<proteinExistence type="inferred from homology"/>
<organism evidence="10 11">
    <name type="scientific">Panaeolus cyanescens</name>
    <dbReference type="NCBI Taxonomy" id="181874"/>
    <lineage>
        <taxon>Eukaryota</taxon>
        <taxon>Fungi</taxon>
        <taxon>Dikarya</taxon>
        <taxon>Basidiomycota</taxon>
        <taxon>Agaricomycotina</taxon>
        <taxon>Agaricomycetes</taxon>
        <taxon>Agaricomycetidae</taxon>
        <taxon>Agaricales</taxon>
        <taxon>Agaricineae</taxon>
        <taxon>Galeropsidaceae</taxon>
        <taxon>Panaeolus</taxon>
    </lineage>
</organism>
<keyword evidence="11" id="KW-1185">Reference proteome</keyword>
<dbReference type="PANTHER" id="PTHR46300">
    <property type="entry name" value="P450, PUTATIVE (EUROFUNG)-RELATED-RELATED"/>
    <property type="match status" value="1"/>
</dbReference>
<evidence type="ECO:0008006" key="12">
    <source>
        <dbReference type="Google" id="ProtNLM"/>
    </source>
</evidence>
<dbReference type="InterPro" id="IPR050364">
    <property type="entry name" value="Cytochrome_P450_fung"/>
</dbReference>
<evidence type="ECO:0000256" key="5">
    <source>
        <dbReference type="ARBA" id="ARBA00022723"/>
    </source>
</evidence>
<dbReference type="InterPro" id="IPR001128">
    <property type="entry name" value="Cyt_P450"/>
</dbReference>
<dbReference type="InterPro" id="IPR036396">
    <property type="entry name" value="Cyt_P450_sf"/>
</dbReference>
<dbReference type="GO" id="GO:0016705">
    <property type="term" value="F:oxidoreductase activity, acting on paired donors, with incorporation or reduction of molecular oxygen"/>
    <property type="evidence" value="ECO:0007669"/>
    <property type="project" value="InterPro"/>
</dbReference>
<dbReference type="GO" id="GO:0020037">
    <property type="term" value="F:heme binding"/>
    <property type="evidence" value="ECO:0007669"/>
    <property type="project" value="InterPro"/>
</dbReference>
<gene>
    <name evidence="10" type="ORF">CVT24_010380</name>
</gene>
<comment type="caution">
    <text evidence="10">The sequence shown here is derived from an EMBL/GenBank/DDBJ whole genome shotgun (WGS) entry which is preliminary data.</text>
</comment>
<evidence type="ECO:0000256" key="6">
    <source>
        <dbReference type="ARBA" id="ARBA00023002"/>
    </source>
</evidence>
<keyword evidence="8" id="KW-0503">Monooxygenase</keyword>
<keyword evidence="6" id="KW-0560">Oxidoreductase</keyword>
<comment type="similarity">
    <text evidence="3">Belongs to the cytochrome P450 family.</text>
</comment>
<keyword evidence="4 9" id="KW-0349">Heme</keyword>
<feature type="binding site" description="axial binding residue" evidence="9">
    <location>
        <position position="350"/>
    </location>
    <ligand>
        <name>heme</name>
        <dbReference type="ChEBI" id="CHEBI:30413"/>
    </ligand>
    <ligandPart>
        <name>Fe</name>
        <dbReference type="ChEBI" id="CHEBI:18248"/>
    </ligandPart>
</feature>
<evidence type="ECO:0000256" key="9">
    <source>
        <dbReference type="PIRSR" id="PIRSR602401-1"/>
    </source>
</evidence>
<evidence type="ECO:0000256" key="7">
    <source>
        <dbReference type="ARBA" id="ARBA00023004"/>
    </source>
</evidence>
<accession>A0A409YQ41</accession>
<evidence type="ECO:0000313" key="11">
    <source>
        <dbReference type="Proteomes" id="UP000284842"/>
    </source>
</evidence>
<dbReference type="InParanoid" id="A0A409YQ41"/>
<reference evidence="10 11" key="1">
    <citation type="journal article" date="2018" name="Evol. Lett.">
        <title>Horizontal gene cluster transfer increased hallucinogenic mushroom diversity.</title>
        <authorList>
            <person name="Reynolds H.T."/>
            <person name="Vijayakumar V."/>
            <person name="Gluck-Thaler E."/>
            <person name="Korotkin H.B."/>
            <person name="Matheny P.B."/>
            <person name="Slot J.C."/>
        </authorList>
    </citation>
    <scope>NUCLEOTIDE SEQUENCE [LARGE SCALE GENOMIC DNA]</scope>
    <source>
        <strain evidence="10 11">2629</strain>
    </source>
</reference>
<protein>
    <recommendedName>
        <fullName evidence="12">Cytochrome P450</fullName>
    </recommendedName>
</protein>
<dbReference type="STRING" id="181874.A0A409YQ41"/>
<dbReference type="GO" id="GO:0004497">
    <property type="term" value="F:monooxygenase activity"/>
    <property type="evidence" value="ECO:0007669"/>
    <property type="project" value="UniProtKB-KW"/>
</dbReference>
<dbReference type="AlphaFoldDB" id="A0A409YQ41"/>
<evidence type="ECO:0000313" key="10">
    <source>
        <dbReference type="EMBL" id="PPR05124.1"/>
    </source>
</evidence>
<dbReference type="InterPro" id="IPR002401">
    <property type="entry name" value="Cyt_P450_E_grp-I"/>
</dbReference>
<dbReference type="PRINTS" id="PR00463">
    <property type="entry name" value="EP450I"/>
</dbReference>
<dbReference type="EMBL" id="NHTK01000840">
    <property type="protein sequence ID" value="PPR05124.1"/>
    <property type="molecule type" value="Genomic_DNA"/>
</dbReference>
<dbReference type="GO" id="GO:0005506">
    <property type="term" value="F:iron ion binding"/>
    <property type="evidence" value="ECO:0007669"/>
    <property type="project" value="InterPro"/>
</dbReference>
<evidence type="ECO:0000256" key="8">
    <source>
        <dbReference type="ARBA" id="ARBA00023033"/>
    </source>
</evidence>
<dbReference type="OrthoDB" id="3934656at2759"/>
<name>A0A409YQ41_9AGAR</name>
<keyword evidence="5 9" id="KW-0479">Metal-binding</keyword>
<dbReference type="SUPFAM" id="SSF48264">
    <property type="entry name" value="Cytochrome P450"/>
    <property type="match status" value="1"/>
</dbReference>
<dbReference type="Proteomes" id="UP000284842">
    <property type="component" value="Unassembled WGS sequence"/>
</dbReference>
<keyword evidence="7 9" id="KW-0408">Iron</keyword>
<evidence type="ECO:0000256" key="1">
    <source>
        <dbReference type="ARBA" id="ARBA00001971"/>
    </source>
</evidence>
<dbReference type="Pfam" id="PF00067">
    <property type="entry name" value="p450"/>
    <property type="match status" value="1"/>
</dbReference>
<evidence type="ECO:0000256" key="4">
    <source>
        <dbReference type="ARBA" id="ARBA00022617"/>
    </source>
</evidence>
<evidence type="ECO:0000256" key="3">
    <source>
        <dbReference type="ARBA" id="ARBA00010617"/>
    </source>
</evidence>
<dbReference type="Gene3D" id="1.10.630.10">
    <property type="entry name" value="Cytochrome P450"/>
    <property type="match status" value="1"/>
</dbReference>
<dbReference type="CDD" id="cd11065">
    <property type="entry name" value="CYP64-like"/>
    <property type="match status" value="1"/>
</dbReference>